<feature type="domain" description="HPt" evidence="14">
    <location>
        <begin position="2"/>
        <end position="106"/>
    </location>
</feature>
<dbReference type="InterPro" id="IPR002545">
    <property type="entry name" value="CheW-lke_dom"/>
</dbReference>
<accession>A0A1U7H7G1</accession>
<comment type="catalytic activity">
    <reaction evidence="1">
        <text>ATP + protein L-histidine = ADP + protein N-phospho-L-histidine.</text>
        <dbReference type="EC" id="2.7.13.3"/>
    </reaction>
</comment>
<dbReference type="Pfam" id="PF02895">
    <property type="entry name" value="H-kinase_dim"/>
    <property type="match status" value="1"/>
</dbReference>
<evidence type="ECO:0000256" key="4">
    <source>
        <dbReference type="ARBA" id="ARBA00022679"/>
    </source>
</evidence>
<dbReference type="InterPro" id="IPR036890">
    <property type="entry name" value="HATPase_C_sf"/>
</dbReference>
<keyword evidence="3 8" id="KW-0597">Phosphoprotein</keyword>
<dbReference type="SUPFAM" id="SSF50341">
    <property type="entry name" value="CheW-like"/>
    <property type="match status" value="1"/>
</dbReference>
<dbReference type="CDD" id="cd16916">
    <property type="entry name" value="HATPase_CheA-like"/>
    <property type="match status" value="1"/>
</dbReference>
<dbReference type="GO" id="GO:0000155">
    <property type="term" value="F:phosphorelay sensor kinase activity"/>
    <property type="evidence" value="ECO:0007669"/>
    <property type="project" value="InterPro"/>
</dbReference>
<dbReference type="Pfam" id="PF02518">
    <property type="entry name" value="HATPase_c"/>
    <property type="match status" value="1"/>
</dbReference>
<evidence type="ECO:0000259" key="14">
    <source>
        <dbReference type="PROSITE" id="PS50894"/>
    </source>
</evidence>
<dbReference type="PROSITE" id="PS50894">
    <property type="entry name" value="HPT"/>
    <property type="match status" value="1"/>
</dbReference>
<dbReference type="InterPro" id="IPR004105">
    <property type="entry name" value="CheA-like_dim"/>
</dbReference>
<dbReference type="FunFam" id="3.30.565.10:FF:000016">
    <property type="entry name" value="Chemotaxis protein CheA, putative"/>
    <property type="match status" value="1"/>
</dbReference>
<keyword evidence="5 15" id="KW-0418">Kinase</keyword>
<evidence type="ECO:0000256" key="6">
    <source>
        <dbReference type="ARBA" id="ARBA00023012"/>
    </source>
</evidence>
<comment type="caution">
    <text evidence="15">The sequence shown here is derived from an EMBL/GenBank/DDBJ whole genome shotgun (WGS) entry which is preliminary data.</text>
</comment>
<evidence type="ECO:0000256" key="1">
    <source>
        <dbReference type="ARBA" id="ARBA00000085"/>
    </source>
</evidence>
<dbReference type="SUPFAM" id="SSF47226">
    <property type="entry name" value="Histidine-containing phosphotransfer domain, HPT domain"/>
    <property type="match status" value="1"/>
</dbReference>
<dbReference type="InterPro" id="IPR003594">
    <property type="entry name" value="HATPase_dom"/>
</dbReference>
<dbReference type="Pfam" id="PF00072">
    <property type="entry name" value="Response_reg"/>
    <property type="match status" value="1"/>
</dbReference>
<evidence type="ECO:0000256" key="8">
    <source>
        <dbReference type="PROSITE-ProRule" id="PRU00169"/>
    </source>
</evidence>
<dbReference type="Pfam" id="PF01627">
    <property type="entry name" value="Hpt"/>
    <property type="match status" value="1"/>
</dbReference>
<dbReference type="SMART" id="SM00260">
    <property type="entry name" value="CheW"/>
    <property type="match status" value="1"/>
</dbReference>
<dbReference type="GO" id="GO:0006935">
    <property type="term" value="P:chemotaxis"/>
    <property type="evidence" value="ECO:0007669"/>
    <property type="project" value="InterPro"/>
</dbReference>
<dbReference type="Gene3D" id="2.30.30.40">
    <property type="entry name" value="SH3 Domains"/>
    <property type="match status" value="1"/>
</dbReference>
<dbReference type="InterPro" id="IPR036097">
    <property type="entry name" value="HisK_dim/P_sf"/>
</dbReference>
<dbReference type="PROSITE" id="PS50851">
    <property type="entry name" value="CHEW"/>
    <property type="match status" value="1"/>
</dbReference>
<evidence type="ECO:0000259" key="12">
    <source>
        <dbReference type="PROSITE" id="PS50110"/>
    </source>
</evidence>
<dbReference type="InterPro" id="IPR001789">
    <property type="entry name" value="Sig_transdc_resp-reg_receiver"/>
</dbReference>
<feature type="region of interest" description="Disordered" evidence="10">
    <location>
        <begin position="333"/>
        <end position="380"/>
    </location>
</feature>
<dbReference type="SUPFAM" id="SSF55874">
    <property type="entry name" value="ATPase domain of HSP90 chaperone/DNA topoisomerase II/histidine kinase"/>
    <property type="match status" value="1"/>
</dbReference>
<feature type="domain" description="Response regulatory" evidence="12">
    <location>
        <begin position="895"/>
        <end position="1012"/>
    </location>
</feature>
<evidence type="ECO:0000259" key="11">
    <source>
        <dbReference type="PROSITE" id="PS50109"/>
    </source>
</evidence>
<dbReference type="PANTHER" id="PTHR43395:SF1">
    <property type="entry name" value="CHEMOTAXIS PROTEIN CHEA"/>
    <property type="match status" value="1"/>
</dbReference>
<dbReference type="InterPro" id="IPR004358">
    <property type="entry name" value="Sig_transdc_His_kin-like_C"/>
</dbReference>
<dbReference type="SUPFAM" id="SSF47384">
    <property type="entry name" value="Homodimeric domain of signal transducing histidine kinase"/>
    <property type="match status" value="1"/>
</dbReference>
<dbReference type="InterPro" id="IPR005467">
    <property type="entry name" value="His_kinase_dom"/>
</dbReference>
<dbReference type="InterPro" id="IPR008207">
    <property type="entry name" value="Sig_transdc_His_kin_Hpt_dom"/>
</dbReference>
<dbReference type="PANTHER" id="PTHR43395">
    <property type="entry name" value="SENSOR HISTIDINE KINASE CHEA"/>
    <property type="match status" value="1"/>
</dbReference>
<evidence type="ECO:0000256" key="10">
    <source>
        <dbReference type="SAM" id="MobiDB-lite"/>
    </source>
</evidence>
<keyword evidence="6" id="KW-0902">Two-component regulatory system</keyword>
<dbReference type="CDD" id="cd00088">
    <property type="entry name" value="HPT"/>
    <property type="match status" value="1"/>
</dbReference>
<dbReference type="PROSITE" id="PS50109">
    <property type="entry name" value="HIS_KIN"/>
    <property type="match status" value="1"/>
</dbReference>
<dbReference type="PROSITE" id="PS50110">
    <property type="entry name" value="RESPONSE_REGULATORY"/>
    <property type="match status" value="1"/>
</dbReference>
<dbReference type="GO" id="GO:0005737">
    <property type="term" value="C:cytoplasm"/>
    <property type="evidence" value="ECO:0007669"/>
    <property type="project" value="InterPro"/>
</dbReference>
<dbReference type="Gene3D" id="3.30.565.10">
    <property type="entry name" value="Histidine kinase-like ATPase, C-terminal domain"/>
    <property type="match status" value="1"/>
</dbReference>
<dbReference type="Pfam" id="PF01584">
    <property type="entry name" value="CheW"/>
    <property type="match status" value="1"/>
</dbReference>
<keyword evidence="9" id="KW-0175">Coiled coil</keyword>
<feature type="domain" description="Histidine kinase" evidence="11">
    <location>
        <begin position="488"/>
        <end position="722"/>
    </location>
</feature>
<keyword evidence="16" id="KW-1185">Reference proteome</keyword>
<dbReference type="SMART" id="SM00387">
    <property type="entry name" value="HATPase_c"/>
    <property type="match status" value="1"/>
</dbReference>
<evidence type="ECO:0000256" key="7">
    <source>
        <dbReference type="PROSITE-ProRule" id="PRU00110"/>
    </source>
</evidence>
<organism evidence="15 16">
    <name type="scientific">Hydrococcus rivularis NIES-593</name>
    <dbReference type="NCBI Taxonomy" id="1921803"/>
    <lineage>
        <taxon>Bacteria</taxon>
        <taxon>Bacillati</taxon>
        <taxon>Cyanobacteriota</taxon>
        <taxon>Cyanophyceae</taxon>
        <taxon>Pleurocapsales</taxon>
        <taxon>Hydrococcaceae</taxon>
        <taxon>Hydrococcus</taxon>
    </lineage>
</organism>
<dbReference type="AlphaFoldDB" id="A0A1U7H7G1"/>
<dbReference type="EMBL" id="MRCB01000051">
    <property type="protein sequence ID" value="OKH18366.1"/>
    <property type="molecule type" value="Genomic_DNA"/>
</dbReference>
<dbReference type="RefSeq" id="WP_073601670.1">
    <property type="nucleotide sequence ID" value="NZ_MRCB01000051.1"/>
</dbReference>
<dbReference type="Gene3D" id="3.40.50.2300">
    <property type="match status" value="1"/>
</dbReference>
<dbReference type="SMART" id="SM00448">
    <property type="entry name" value="REC"/>
    <property type="match status" value="1"/>
</dbReference>
<name>A0A1U7H7G1_9CYAN</name>
<proteinExistence type="predicted"/>
<keyword evidence="4" id="KW-0808">Transferase</keyword>
<dbReference type="SMART" id="SM01231">
    <property type="entry name" value="H-kinase_dim"/>
    <property type="match status" value="1"/>
</dbReference>
<dbReference type="EC" id="2.7.13.3" evidence="2"/>
<evidence type="ECO:0000256" key="9">
    <source>
        <dbReference type="SAM" id="Coils"/>
    </source>
</evidence>
<dbReference type="SMART" id="SM00073">
    <property type="entry name" value="HPT"/>
    <property type="match status" value="1"/>
</dbReference>
<evidence type="ECO:0000256" key="2">
    <source>
        <dbReference type="ARBA" id="ARBA00012438"/>
    </source>
</evidence>
<feature type="modified residue" description="Phosphohistidine" evidence="7">
    <location>
        <position position="49"/>
    </location>
</feature>
<sequence>MAVDKEQEVKLQFLGEAQEYLDTIETGLIGIGTRGVDRQGIDGVLRAAHSIKGGAAMMGFHNLSHLAHRLEDFFKVLKVGRAQVDGDVESSLLSSVDRLRQVANLNRQGSDVDEAWLEENANPLIDYLRDRLGEPTQEDAAALLSEETGEDMTVLLFETEVEGCLQRLESVLENPDQPCLVEEFTITAQELGGLGEMLELKAFSSLCQSVIEHLEANPAQAKAIAQLALQEWRRSQAMVFVGQASAIPAQLNLATFNALPAQAEAIPAPKLDGAESFCKFEEFETLEDAALAADALESLEELEAIDYRSTDDFSQDAQDFLESLNSLAISTPVFEDNEQKTKDEKNLSSPTSPLKNGTNKTAGAAKSSVPPSFPVQTKATASEKVDENTIRVAVRQLDQLSNLFGELTIERNGLDLYLRRLRDLLRLLSQRVRSLEQSNFRLRTAYDKVATTQIANAPLVPQLSVGAVSSTTQDFDILEMDRYSELHLVSQEIMEAMVQIQEVTSDLQTNLEETERSARDLNRTSKLMQSNITQLRMRPIADLLGRFPRALREMELKYGKQVELKIRGGGTLIDRTILEALNDPLLHLFRNAFDHGIEDPATRRAAGKLEKGTIEIGAAYRGNQTVITIRDDGRGIELDKIRAKALKMGLDESDLKAATKNDLLELIFMPGFSTAEKVTDLSGRGVGMDVVRNNLKQIRGDIQVDTELGVGTTFTITVPFTLSVVRVLLVESGEMLLAFPTSSIEEMLRLRSEDILQTVGKEVLSWEGSMVPLIRLSQWFQFSRSHRIADTEAIPVIDDQTVLLIAQGEDFVGILVDRYWGEQEVTIRQVEGHLAMPPGFSGCTILGDGRVVPLVDAIALLRWIDNSDASQRSQGLVNALNAVESGSADAIQKSTILVVDDSINVRRFLALTLEKAGYRVEQAKDGQDALEKLKGGLVVQAVVSDIEMPRLDGYGFLAHVKSDPNCQQLPVIMLTSRSGEKHRQLAMNLGASAYFSKPFREPELLKTIEQLTQKPLALK</sequence>
<dbReference type="PRINTS" id="PR00344">
    <property type="entry name" value="BCTRLSENSOR"/>
</dbReference>
<feature type="compositionally biased region" description="Polar residues" evidence="10">
    <location>
        <begin position="347"/>
        <end position="361"/>
    </location>
</feature>
<evidence type="ECO:0000313" key="15">
    <source>
        <dbReference type="EMBL" id="OKH18366.1"/>
    </source>
</evidence>
<evidence type="ECO:0000259" key="13">
    <source>
        <dbReference type="PROSITE" id="PS50851"/>
    </source>
</evidence>
<dbReference type="InterPro" id="IPR051315">
    <property type="entry name" value="Bact_Chemotaxis_CheA"/>
</dbReference>
<dbReference type="InterPro" id="IPR036061">
    <property type="entry name" value="CheW-like_dom_sf"/>
</dbReference>
<dbReference type="SUPFAM" id="SSF52172">
    <property type="entry name" value="CheY-like"/>
    <property type="match status" value="1"/>
</dbReference>
<dbReference type="Proteomes" id="UP000186868">
    <property type="component" value="Unassembled WGS sequence"/>
</dbReference>
<evidence type="ECO:0000313" key="16">
    <source>
        <dbReference type="Proteomes" id="UP000186868"/>
    </source>
</evidence>
<feature type="compositionally biased region" description="Basic and acidic residues" evidence="10">
    <location>
        <begin position="337"/>
        <end position="346"/>
    </location>
</feature>
<dbReference type="OrthoDB" id="291966at2"/>
<evidence type="ECO:0000256" key="5">
    <source>
        <dbReference type="ARBA" id="ARBA00022777"/>
    </source>
</evidence>
<feature type="domain" description="CheW-like" evidence="13">
    <location>
        <begin position="724"/>
        <end position="866"/>
    </location>
</feature>
<evidence type="ECO:0000256" key="3">
    <source>
        <dbReference type="ARBA" id="ARBA00022553"/>
    </source>
</evidence>
<feature type="coiled-coil region" evidence="9">
    <location>
        <begin position="504"/>
        <end position="531"/>
    </location>
</feature>
<dbReference type="InterPro" id="IPR036641">
    <property type="entry name" value="HPT_dom_sf"/>
</dbReference>
<dbReference type="InterPro" id="IPR011006">
    <property type="entry name" value="CheY-like_superfamily"/>
</dbReference>
<dbReference type="STRING" id="1921803.NIES593_22215"/>
<protein>
    <recommendedName>
        <fullName evidence="2">histidine kinase</fullName>
        <ecNumber evidence="2">2.7.13.3</ecNumber>
    </recommendedName>
</protein>
<gene>
    <name evidence="15" type="ORF">NIES593_22215</name>
</gene>
<dbReference type="Gene3D" id="1.20.120.160">
    <property type="entry name" value="HPT domain"/>
    <property type="match status" value="1"/>
</dbReference>
<reference evidence="15 16" key="1">
    <citation type="submission" date="2016-11" db="EMBL/GenBank/DDBJ databases">
        <title>Draft Genome Sequences of Nine Cyanobacterial Strains from Diverse Habitats.</title>
        <authorList>
            <person name="Zhu T."/>
            <person name="Hou S."/>
            <person name="Lu X."/>
            <person name="Hess W.R."/>
        </authorList>
    </citation>
    <scope>NUCLEOTIDE SEQUENCE [LARGE SCALE GENOMIC DNA]</scope>
    <source>
        <strain evidence="15 16">NIES-593</strain>
    </source>
</reference>
<feature type="modified residue" description="4-aspartylphosphate" evidence="8">
    <location>
        <position position="945"/>
    </location>
</feature>